<dbReference type="EMBL" id="CAJNBJ010000001">
    <property type="protein sequence ID" value="CAE6713809.1"/>
    <property type="molecule type" value="Genomic_DNA"/>
</dbReference>
<name>A0ABN7KXZ6_9BACT</name>
<sequence>MDDGDGDALTVGRLANDFDRMPMGVMGAMGKIQARRVHAALDQLIKHSRAIARRTDGADDFSFTHGAVLLS</sequence>
<comment type="caution">
    <text evidence="1">The sequence shown here is derived from an EMBL/GenBank/DDBJ whole genome shotgun (WGS) entry which is preliminary data.</text>
</comment>
<evidence type="ECO:0000313" key="2">
    <source>
        <dbReference type="Proteomes" id="UP000675880"/>
    </source>
</evidence>
<protein>
    <submittedName>
        <fullName evidence="1">Uncharacterized protein</fullName>
    </submittedName>
</protein>
<dbReference type="Proteomes" id="UP000675880">
    <property type="component" value="Unassembled WGS sequence"/>
</dbReference>
<proteinExistence type="predicted"/>
<keyword evidence="2" id="KW-1185">Reference proteome</keyword>
<gene>
    <name evidence="1" type="ORF">NSPZN2_11351</name>
</gene>
<organism evidence="1 2">
    <name type="scientific">Nitrospira defluvii</name>
    <dbReference type="NCBI Taxonomy" id="330214"/>
    <lineage>
        <taxon>Bacteria</taxon>
        <taxon>Pseudomonadati</taxon>
        <taxon>Nitrospirota</taxon>
        <taxon>Nitrospiria</taxon>
        <taxon>Nitrospirales</taxon>
        <taxon>Nitrospiraceae</taxon>
        <taxon>Nitrospira</taxon>
    </lineage>
</organism>
<reference evidence="1 2" key="1">
    <citation type="submission" date="2021-02" db="EMBL/GenBank/DDBJ databases">
        <authorList>
            <person name="Han P."/>
        </authorList>
    </citation>
    <scope>NUCLEOTIDE SEQUENCE [LARGE SCALE GENOMIC DNA]</scope>
    <source>
        <strain evidence="1">Candidatus Nitrospira sp. ZN2</strain>
    </source>
</reference>
<evidence type="ECO:0000313" key="1">
    <source>
        <dbReference type="EMBL" id="CAE6713809.1"/>
    </source>
</evidence>
<accession>A0ABN7KXZ6</accession>